<gene>
    <name evidence="4" type="ORF">SAMN02910344_01815</name>
</gene>
<feature type="domain" description="Nitroreductase" evidence="3">
    <location>
        <begin position="7"/>
        <end position="189"/>
    </location>
</feature>
<protein>
    <submittedName>
        <fullName evidence="4">Nitroreductase</fullName>
    </submittedName>
</protein>
<dbReference type="Pfam" id="PF00881">
    <property type="entry name" value="Nitroreductase"/>
    <property type="match status" value="1"/>
</dbReference>
<comment type="similarity">
    <text evidence="1">Belongs to the nitroreductase family.</text>
</comment>
<dbReference type="AlphaFoldDB" id="A0A662ZIW3"/>
<evidence type="ECO:0000256" key="2">
    <source>
        <dbReference type="ARBA" id="ARBA00023002"/>
    </source>
</evidence>
<dbReference type="Proteomes" id="UP000243745">
    <property type="component" value="Unassembled WGS sequence"/>
</dbReference>
<dbReference type="Gene3D" id="3.40.109.10">
    <property type="entry name" value="NADH Oxidase"/>
    <property type="match status" value="1"/>
</dbReference>
<keyword evidence="2" id="KW-0560">Oxidoreductase</keyword>
<evidence type="ECO:0000313" key="4">
    <source>
        <dbReference type="EMBL" id="SFP59427.1"/>
    </source>
</evidence>
<evidence type="ECO:0000259" key="3">
    <source>
        <dbReference type="Pfam" id="PF00881"/>
    </source>
</evidence>
<dbReference type="CDD" id="cd02136">
    <property type="entry name" value="PnbA_NfnB-like"/>
    <property type="match status" value="1"/>
</dbReference>
<evidence type="ECO:0000256" key="1">
    <source>
        <dbReference type="ARBA" id="ARBA00007118"/>
    </source>
</evidence>
<evidence type="ECO:0000313" key="5">
    <source>
        <dbReference type="Proteomes" id="UP000243745"/>
    </source>
</evidence>
<dbReference type="GO" id="GO:0016491">
    <property type="term" value="F:oxidoreductase activity"/>
    <property type="evidence" value="ECO:0007669"/>
    <property type="project" value="UniProtKB-KW"/>
</dbReference>
<proteinExistence type="inferred from homology"/>
<dbReference type="RefSeq" id="WP_177178555.1">
    <property type="nucleotide sequence ID" value="NZ_FOXF01000041.1"/>
</dbReference>
<dbReference type="PANTHER" id="PTHR43673">
    <property type="entry name" value="NAD(P)H NITROREDUCTASE YDGI-RELATED"/>
    <property type="match status" value="1"/>
</dbReference>
<keyword evidence="5" id="KW-1185">Reference proteome</keyword>
<sequence length="213" mass="23934">MDFKEVVAKRRSIREFKKDTIGKEVIADIIMEAGRAPSWVNAQEWKVFVATGHTLENIRNEFIKLSGEGVKGYADFDTTHRTSWSDQAQKNMSNFYGYANSLNVGARWDELENSFFDAPAVLFLCLPRTANKWAVLDLGGFEQTLLLAATNRGLGSIPAYNIVKYPDVIRKHIDISDEYDIAVGVAIGYIADTPINKIQSSRMTLDQFVVFKG</sequence>
<dbReference type="EMBL" id="FOXF01000041">
    <property type="protein sequence ID" value="SFP59427.1"/>
    <property type="molecule type" value="Genomic_DNA"/>
</dbReference>
<accession>A0A662ZIW3</accession>
<dbReference type="PANTHER" id="PTHR43673:SF10">
    <property type="entry name" value="NADH DEHYDROGENASE_NAD(P)H NITROREDUCTASE XCC3605-RELATED"/>
    <property type="match status" value="1"/>
</dbReference>
<name>A0A662ZIW3_9GAMM</name>
<reference evidence="4 5" key="1">
    <citation type="submission" date="2016-10" db="EMBL/GenBank/DDBJ databases">
        <authorList>
            <person name="Varghese N."/>
            <person name="Submissions S."/>
        </authorList>
    </citation>
    <scope>NUCLEOTIDE SEQUENCE [LARGE SCALE GENOMIC DNA]</scope>
    <source>
        <strain evidence="4 5">DSM 1361</strain>
    </source>
</reference>
<dbReference type="SUPFAM" id="SSF55469">
    <property type="entry name" value="FMN-dependent nitroreductase-like"/>
    <property type="match status" value="1"/>
</dbReference>
<dbReference type="InterPro" id="IPR029479">
    <property type="entry name" value="Nitroreductase"/>
</dbReference>
<dbReference type="InterPro" id="IPR000415">
    <property type="entry name" value="Nitroreductase-like"/>
</dbReference>
<organism evidence="4 5">
    <name type="scientific">Ruminobacter amylophilus</name>
    <dbReference type="NCBI Taxonomy" id="867"/>
    <lineage>
        <taxon>Bacteria</taxon>
        <taxon>Pseudomonadati</taxon>
        <taxon>Pseudomonadota</taxon>
        <taxon>Gammaproteobacteria</taxon>
        <taxon>Aeromonadales</taxon>
        <taxon>Succinivibrionaceae</taxon>
        <taxon>Ruminobacter</taxon>
    </lineage>
</organism>